<gene>
    <name evidence="4" type="ORF">CWI75_00865</name>
</gene>
<sequence length="412" mass="44154">MTASVSPFSPLTLGPLTLRNRFIKSGANEAMCLDGRPSKALVKHHRDLAAGGVGMTTVAYMSVAVEGRTLPNQIWMRPEVLPDLRVLTDAVHAEGAAISAQITHGGSFVTGMKVRGRTISASSGFNPAGLLKGNLLQRAMTEEDMTRVIAEFVAAAELAREAGFDAVELHMGHGYLLNQFISPLSNRREDQYGGSPENRVRFPAQVLAAVKQAVGDDLAVLAKINVADGTRRGASVEDAIVTAMALQAAGADMLVLSGGRNVESTWFMFGSNMNRDEIGRVLKQQGDWITALMMKFAASSEPQVEFREMYFLDYSRKIRAAVNIPLAYLGGTKSLANAEQAMAEGFECVVMARALIHDPALVSKFQSGELSESGCDNCNGCVAYIYHPAGTRCVYNPPNDPSLNTLPAAGLN</sequence>
<evidence type="ECO:0000256" key="1">
    <source>
        <dbReference type="ARBA" id="ARBA00022630"/>
    </source>
</evidence>
<dbReference type="AlphaFoldDB" id="A0A2N5Y7S8"/>
<evidence type="ECO:0000256" key="2">
    <source>
        <dbReference type="ARBA" id="ARBA00023002"/>
    </source>
</evidence>
<dbReference type="InterPro" id="IPR051799">
    <property type="entry name" value="NADH_flavin_oxidoreductase"/>
</dbReference>
<dbReference type="InterPro" id="IPR013785">
    <property type="entry name" value="Aldolase_TIM"/>
</dbReference>
<organism evidence="4 5">
    <name type="scientific">Kineobactrum sediminis</name>
    <dbReference type="NCBI Taxonomy" id="1905677"/>
    <lineage>
        <taxon>Bacteria</taxon>
        <taxon>Pseudomonadati</taxon>
        <taxon>Pseudomonadota</taxon>
        <taxon>Gammaproteobacteria</taxon>
        <taxon>Cellvibrionales</taxon>
        <taxon>Halieaceae</taxon>
        <taxon>Kineobactrum</taxon>
    </lineage>
</organism>
<dbReference type="Proteomes" id="UP000234845">
    <property type="component" value="Unassembled WGS sequence"/>
</dbReference>
<dbReference type="CDD" id="cd02803">
    <property type="entry name" value="OYE_like_FMN_family"/>
    <property type="match status" value="1"/>
</dbReference>
<name>A0A2N5Y7S8_9GAMM</name>
<dbReference type="InterPro" id="IPR001155">
    <property type="entry name" value="OxRdtase_FMN_N"/>
</dbReference>
<dbReference type="SUPFAM" id="SSF51395">
    <property type="entry name" value="FMN-linked oxidoreductases"/>
    <property type="match status" value="1"/>
</dbReference>
<evidence type="ECO:0000313" key="5">
    <source>
        <dbReference type="Proteomes" id="UP000234845"/>
    </source>
</evidence>
<keyword evidence="2" id="KW-0560">Oxidoreductase</keyword>
<keyword evidence="1" id="KW-0285">Flavoprotein</keyword>
<keyword evidence="5" id="KW-1185">Reference proteome</keyword>
<dbReference type="EMBL" id="PKLZ01000001">
    <property type="protein sequence ID" value="PLW84435.1"/>
    <property type="molecule type" value="Genomic_DNA"/>
</dbReference>
<dbReference type="GO" id="GO:0010181">
    <property type="term" value="F:FMN binding"/>
    <property type="evidence" value="ECO:0007669"/>
    <property type="project" value="InterPro"/>
</dbReference>
<protein>
    <submittedName>
        <fullName evidence="4">Flavin oxidoreductase</fullName>
    </submittedName>
</protein>
<accession>A0A2N5Y7S8</accession>
<comment type="caution">
    <text evidence="4">The sequence shown here is derived from an EMBL/GenBank/DDBJ whole genome shotgun (WGS) entry which is preliminary data.</text>
</comment>
<evidence type="ECO:0000259" key="3">
    <source>
        <dbReference type="Pfam" id="PF00724"/>
    </source>
</evidence>
<reference evidence="5" key="1">
    <citation type="submission" date="2017-11" db="EMBL/GenBank/DDBJ databases">
        <title>The draft genome sequence of Chromatocurvus sp. F02.</title>
        <authorList>
            <person name="Du Z.-J."/>
            <person name="Chang Y.-Q."/>
        </authorList>
    </citation>
    <scope>NUCLEOTIDE SEQUENCE [LARGE SCALE GENOMIC DNA]</scope>
    <source>
        <strain evidence="5">F02</strain>
    </source>
</reference>
<dbReference type="Pfam" id="PF00724">
    <property type="entry name" value="Oxidored_FMN"/>
    <property type="match status" value="1"/>
</dbReference>
<proteinExistence type="predicted"/>
<feature type="domain" description="NADH:flavin oxidoreductase/NADH oxidase N-terminal" evidence="3">
    <location>
        <begin position="8"/>
        <end position="254"/>
    </location>
</feature>
<dbReference type="PANTHER" id="PTHR43656">
    <property type="entry name" value="BINDING OXIDOREDUCTASE, PUTATIVE (AFU_ORTHOLOGUE AFUA_2G08260)-RELATED"/>
    <property type="match status" value="1"/>
</dbReference>
<dbReference type="OrthoDB" id="8523426at2"/>
<dbReference type="GO" id="GO:0016491">
    <property type="term" value="F:oxidoreductase activity"/>
    <property type="evidence" value="ECO:0007669"/>
    <property type="project" value="UniProtKB-KW"/>
</dbReference>
<dbReference type="PANTHER" id="PTHR43656:SF2">
    <property type="entry name" value="BINDING OXIDOREDUCTASE, PUTATIVE (AFU_ORTHOLOGUE AFUA_2G08260)-RELATED"/>
    <property type="match status" value="1"/>
</dbReference>
<evidence type="ECO:0000313" key="4">
    <source>
        <dbReference type="EMBL" id="PLW84435.1"/>
    </source>
</evidence>
<dbReference type="Gene3D" id="3.20.20.70">
    <property type="entry name" value="Aldolase class I"/>
    <property type="match status" value="1"/>
</dbReference>